<name>A0A0J6VXQ9_9MYCO</name>
<evidence type="ECO:0000313" key="1">
    <source>
        <dbReference type="EMBL" id="KMO75870.1"/>
    </source>
</evidence>
<dbReference type="Pfam" id="PF19866">
    <property type="entry name" value="DUF6339"/>
    <property type="match status" value="1"/>
</dbReference>
<comment type="caution">
    <text evidence="1">The sequence shown here is derived from an EMBL/GenBank/DDBJ whole genome shotgun (WGS) entry which is preliminary data.</text>
</comment>
<dbReference type="Proteomes" id="UP000036313">
    <property type="component" value="Unassembled WGS sequence"/>
</dbReference>
<dbReference type="EMBL" id="JYNU01000014">
    <property type="protein sequence ID" value="KMO75870.1"/>
    <property type="molecule type" value="Genomic_DNA"/>
</dbReference>
<dbReference type="PATRIC" id="fig|1807.14.peg.2420"/>
<reference evidence="1 2" key="1">
    <citation type="journal article" date="2015" name="Genome Biol. Evol.">
        <title>Characterization of Three Mycobacterium spp. with Potential Use in Bioremediation by Genome Sequencing and Comparative Genomics.</title>
        <authorList>
            <person name="Das S."/>
            <person name="Pettersson B.M."/>
            <person name="Behra P.R."/>
            <person name="Ramesh M."/>
            <person name="Dasgupta S."/>
            <person name="Bhattacharya A."/>
            <person name="Kirsebom L.A."/>
        </authorList>
    </citation>
    <scope>NUCLEOTIDE SEQUENCE [LARGE SCALE GENOMIC DNA]</scope>
    <source>
        <strain evidence="1 2">DSM 44075</strain>
    </source>
</reference>
<accession>A0A0J6VXQ9</accession>
<dbReference type="AlphaFoldDB" id="A0A0J6VXQ9"/>
<gene>
    <name evidence="1" type="ORF">MOBUDSM44075_02399</name>
</gene>
<dbReference type="RefSeq" id="WP_131722005.1">
    <property type="nucleotide sequence ID" value="NZ_JYNU01000014.1"/>
</dbReference>
<evidence type="ECO:0000313" key="2">
    <source>
        <dbReference type="Proteomes" id="UP000036313"/>
    </source>
</evidence>
<organism evidence="1 2">
    <name type="scientific">Mycolicibacterium obuense</name>
    <dbReference type="NCBI Taxonomy" id="1807"/>
    <lineage>
        <taxon>Bacteria</taxon>
        <taxon>Bacillati</taxon>
        <taxon>Actinomycetota</taxon>
        <taxon>Actinomycetes</taxon>
        <taxon>Mycobacteriales</taxon>
        <taxon>Mycobacteriaceae</taxon>
        <taxon>Mycolicibacterium</taxon>
    </lineage>
</organism>
<proteinExistence type="predicted"/>
<sequence length="253" mass="28138">MYQAVTKADTAAYVVGRQDGSLSANDYKVTFRGSQADDFVDEVEDALERVLAGWRARDASKDRLDQARDELEGQLSQELHIGFEHLPASVLTDKDFWRFCSAYLYDFIVWRQPSNAVTALLPYFGAASNGLGRECVPHRMFDRAQIVKTGGDLAGDPDPYSLARFGAADVWKSHILRVANGNAPVVVREMLTDVKTGKLKTHVVRTFVKNLRRARSNVLFEVLNQPQARDLVDRERARTLSSAATLDSDGGSD</sequence>
<dbReference type="InterPro" id="IPR045920">
    <property type="entry name" value="DUF6339"/>
</dbReference>
<protein>
    <submittedName>
        <fullName evidence="1">Uncharacterized protein</fullName>
    </submittedName>
</protein>